<dbReference type="PIRSF" id="PIRSF000106">
    <property type="entry name" value="ME"/>
    <property type="match status" value="1"/>
</dbReference>
<evidence type="ECO:0000259" key="10">
    <source>
        <dbReference type="SMART" id="SM01274"/>
    </source>
</evidence>
<dbReference type="NCBIfam" id="NF010052">
    <property type="entry name" value="PRK13529.1"/>
    <property type="match status" value="1"/>
</dbReference>
<evidence type="ECO:0000256" key="6">
    <source>
        <dbReference type="PIRSR" id="PIRSR000106-2"/>
    </source>
</evidence>
<sequence length="541" mass="59436">MGAHNLTGTTLLQNGVYSKGTAYSEEERAALHLKGLLPPVPATISMQVEAMMEQLRAFDTPFQKALFLDGLRSSNETLYFRLLLEHIEEVLPLVYTPTVGEVCQKFSHLFRFAKGLYLSIEDKGHVSEILENLPQEAVDMIVVTDGQRILGLGDLGINGMGIPVGKLALYTACAGVDPRRTLPVILDVGTNTERYLNDPLYLGHKHPRVSGQEYDDFIEEFFQSVYKKWPKCVVQFEDFGNNHAFDLLARYRSRYCCYNDDIQGTASIVVSGFFSAMRAKKSKLSNEKILFLGAGEAATGVAGLIADAMVEDGLSREDALARLYLFDSKGLVTTTRGDTLAAHKLPFAKDIPSVKDFEEAIRTLRPTAIVGLSAQSGAFTESIVKAMTEINERPIVFALSNPTSKAECTAEQAYTWSDGKVLFSCGSPFDPVTYKGKTYVPRQGNNSYVFPGIGLGAILAQCKEITQEVFLSAAHTCADMVTEDDLAHGSLYPSLTRVREISHLVAVNIIKLALATGQAQIEAPADIEKFVTDNMYTPDYE</sequence>
<feature type="domain" description="Malic enzyme N-terminal" evidence="10">
    <location>
        <begin position="72"/>
        <end position="252"/>
    </location>
</feature>
<dbReference type="SUPFAM" id="SSF53223">
    <property type="entry name" value="Aminoacid dehydrogenase-like, N-terminal domain"/>
    <property type="match status" value="1"/>
</dbReference>
<keyword evidence="12" id="KW-1185">Reference proteome</keyword>
<dbReference type="OrthoDB" id="3314528at2"/>
<name>A0A388SAR8_9BURK</name>
<dbReference type="PANTHER" id="PTHR23406:SF32">
    <property type="entry name" value="NADP-DEPENDENT MALIC ENZYME"/>
    <property type="match status" value="1"/>
</dbReference>
<gene>
    <name evidence="11" type="ORF">MESMUL_07420</name>
</gene>
<organism evidence="11 12">
    <name type="scientific">Mesosutterella multiformis</name>
    <dbReference type="NCBI Taxonomy" id="2259133"/>
    <lineage>
        <taxon>Bacteria</taxon>
        <taxon>Pseudomonadati</taxon>
        <taxon>Pseudomonadota</taxon>
        <taxon>Betaproteobacteria</taxon>
        <taxon>Burkholderiales</taxon>
        <taxon>Sutterellaceae</taxon>
        <taxon>Mesosutterella</taxon>
    </lineage>
</organism>
<feature type="binding site" evidence="6">
    <location>
        <position position="401"/>
    </location>
    <ligand>
        <name>(S)-malate</name>
        <dbReference type="ChEBI" id="CHEBI:15589"/>
    </ligand>
</feature>
<feature type="binding site" evidence="6">
    <location>
        <position position="148"/>
    </location>
    <ligand>
        <name>(S)-malate</name>
        <dbReference type="ChEBI" id="CHEBI:15589"/>
    </ligand>
</feature>
<dbReference type="SMART" id="SM01274">
    <property type="entry name" value="malic"/>
    <property type="match status" value="1"/>
</dbReference>
<evidence type="ECO:0000256" key="8">
    <source>
        <dbReference type="RuleBase" id="RU003427"/>
    </source>
</evidence>
<feature type="active site" description="Proton acceptor" evidence="5">
    <location>
        <position position="166"/>
    </location>
</feature>
<dbReference type="FunFam" id="3.40.50.720:FF:000182">
    <property type="entry name" value="NAD-dependent malic enzyme"/>
    <property type="match status" value="1"/>
</dbReference>
<feature type="binding site" evidence="6">
    <location>
        <position position="445"/>
    </location>
    <ligand>
        <name>(S)-malate</name>
        <dbReference type="ChEBI" id="CHEBI:15589"/>
    </ligand>
</feature>
<dbReference type="InterPro" id="IPR037062">
    <property type="entry name" value="Malic_N_dom_sf"/>
</dbReference>
<keyword evidence="4" id="KW-0560">Oxidoreductase</keyword>
<dbReference type="SMART" id="SM00919">
    <property type="entry name" value="Malic_M"/>
    <property type="match status" value="1"/>
</dbReference>
<feature type="binding site" evidence="7">
    <location>
        <position position="237"/>
    </location>
    <ligand>
        <name>a divalent metal cation</name>
        <dbReference type="ChEBI" id="CHEBI:60240"/>
    </ligand>
</feature>
<dbReference type="InterPro" id="IPR046346">
    <property type="entry name" value="Aminoacid_DH-like_N_sf"/>
</dbReference>
<dbReference type="CDD" id="cd05312">
    <property type="entry name" value="NAD_bind_1_malic_enz"/>
    <property type="match status" value="1"/>
</dbReference>
<evidence type="ECO:0000256" key="2">
    <source>
        <dbReference type="ARBA" id="ARBA00008785"/>
    </source>
</evidence>
<accession>A0A401LJY0</accession>
<dbReference type="Gene3D" id="3.40.50.10380">
    <property type="entry name" value="Malic enzyme, N-terminal domain"/>
    <property type="match status" value="1"/>
</dbReference>
<dbReference type="PRINTS" id="PR00072">
    <property type="entry name" value="MALOXRDTASE"/>
</dbReference>
<dbReference type="SUPFAM" id="SSF51735">
    <property type="entry name" value="NAD(P)-binding Rossmann-fold domains"/>
    <property type="match status" value="1"/>
</dbReference>
<evidence type="ECO:0000313" key="11">
    <source>
        <dbReference type="EMBL" id="GBO93388.1"/>
    </source>
</evidence>
<comment type="cofactor">
    <cofactor evidence="7">
        <name>Mg(2+)</name>
        <dbReference type="ChEBI" id="CHEBI:18420"/>
    </cofactor>
    <cofactor evidence="7">
        <name>Mn(2+)</name>
        <dbReference type="ChEBI" id="CHEBI:29035"/>
    </cofactor>
    <text evidence="7">Divalent metal cations. Prefers magnesium or manganese.</text>
</comment>
<comment type="caution">
    <text evidence="11">The sequence shown here is derived from an EMBL/GenBank/DDBJ whole genome shotgun (WGS) entry which is preliminary data.</text>
</comment>
<dbReference type="Gene3D" id="3.40.50.720">
    <property type="entry name" value="NAD(P)-binding Rossmann-like Domain"/>
    <property type="match status" value="1"/>
</dbReference>
<dbReference type="InterPro" id="IPR012301">
    <property type="entry name" value="Malic_N_dom"/>
</dbReference>
<dbReference type="InterPro" id="IPR036291">
    <property type="entry name" value="NAD(P)-bd_dom_sf"/>
</dbReference>
<evidence type="ECO:0000256" key="4">
    <source>
        <dbReference type="ARBA" id="ARBA00023002"/>
    </source>
</evidence>
<reference evidence="11 12" key="1">
    <citation type="journal article" date="2018" name="Int. J. Syst. Evol. Microbiol.">
        <title>Mesosutterella multiformis gen. nov., sp. nov., a member of the family Sutterellaceae and Sutterella megalosphaeroides sp. nov., isolated from human faeces.</title>
        <authorList>
            <person name="Sakamoto M."/>
            <person name="Ikeyama N."/>
            <person name="Kunihiro T."/>
            <person name="Iino T."/>
            <person name="Yuki M."/>
            <person name="Ohkuma M."/>
        </authorList>
    </citation>
    <scope>NUCLEOTIDE SEQUENCE [LARGE SCALE GENOMIC DNA]</scope>
    <source>
        <strain evidence="11 12">4NBBH2</strain>
    </source>
</reference>
<dbReference type="AlphaFoldDB" id="A0A388SAR8"/>
<proteinExistence type="inferred from homology"/>
<dbReference type="GO" id="GO:0046872">
    <property type="term" value="F:metal ion binding"/>
    <property type="evidence" value="ECO:0007669"/>
    <property type="project" value="UniProtKB-KW"/>
</dbReference>
<accession>A0A388SAR8</accession>
<dbReference type="PANTHER" id="PTHR23406">
    <property type="entry name" value="MALIC ENZYME-RELATED"/>
    <property type="match status" value="1"/>
</dbReference>
<dbReference type="GO" id="GO:0006108">
    <property type="term" value="P:malate metabolic process"/>
    <property type="evidence" value="ECO:0007669"/>
    <property type="project" value="TreeGrafter"/>
</dbReference>
<evidence type="ECO:0000256" key="1">
    <source>
        <dbReference type="ARBA" id="ARBA00001936"/>
    </source>
</evidence>
<dbReference type="InterPro" id="IPR001891">
    <property type="entry name" value="Malic_OxRdtase"/>
</dbReference>
<feature type="domain" description="Malic enzyme NAD-binding" evidence="9">
    <location>
        <begin position="262"/>
        <end position="514"/>
    </location>
</feature>
<dbReference type="Proteomes" id="UP000266091">
    <property type="component" value="Unassembled WGS sequence"/>
</dbReference>
<dbReference type="Pfam" id="PF00390">
    <property type="entry name" value="malic"/>
    <property type="match status" value="1"/>
</dbReference>
<comment type="similarity">
    <text evidence="2 8">Belongs to the malic enzymes family.</text>
</comment>
<dbReference type="RefSeq" id="WP_116269772.1">
    <property type="nucleotide sequence ID" value="NZ_BGZJ01000001.1"/>
</dbReference>
<evidence type="ECO:0000259" key="9">
    <source>
        <dbReference type="SMART" id="SM00919"/>
    </source>
</evidence>
<dbReference type="Pfam" id="PF03949">
    <property type="entry name" value="Malic_M"/>
    <property type="match status" value="1"/>
</dbReference>
<evidence type="ECO:0000313" key="12">
    <source>
        <dbReference type="Proteomes" id="UP000266091"/>
    </source>
</evidence>
<evidence type="ECO:0000256" key="5">
    <source>
        <dbReference type="PIRSR" id="PIRSR000106-1"/>
    </source>
</evidence>
<dbReference type="EMBL" id="BGZJ01000001">
    <property type="protein sequence ID" value="GBO93388.1"/>
    <property type="molecule type" value="Genomic_DNA"/>
</dbReference>
<dbReference type="InterPro" id="IPR012302">
    <property type="entry name" value="Malic_NAD-bd"/>
</dbReference>
<evidence type="ECO:0000256" key="7">
    <source>
        <dbReference type="PIRSR" id="PIRSR000106-3"/>
    </source>
</evidence>
<evidence type="ECO:0000256" key="3">
    <source>
        <dbReference type="ARBA" id="ARBA00022723"/>
    </source>
</evidence>
<protein>
    <submittedName>
        <fullName evidence="11">NAD-dependent malic enzyme</fullName>
    </submittedName>
</protein>
<feature type="binding site" evidence="7">
    <location>
        <position position="238"/>
    </location>
    <ligand>
        <name>a divalent metal cation</name>
        <dbReference type="ChEBI" id="CHEBI:60240"/>
    </ligand>
</feature>
<dbReference type="GO" id="GO:0004471">
    <property type="term" value="F:malate dehydrogenase (decarboxylating) (NAD+) activity"/>
    <property type="evidence" value="ECO:0007669"/>
    <property type="project" value="TreeGrafter"/>
</dbReference>
<feature type="binding site" evidence="7">
    <location>
        <position position="261"/>
    </location>
    <ligand>
        <name>a divalent metal cation</name>
        <dbReference type="ChEBI" id="CHEBI:60240"/>
    </ligand>
</feature>
<dbReference type="GO" id="GO:0051287">
    <property type="term" value="F:NAD binding"/>
    <property type="evidence" value="ECO:0007669"/>
    <property type="project" value="InterPro"/>
</dbReference>
<feature type="active site" description="Proton donor" evidence="5">
    <location>
        <position position="95"/>
    </location>
</feature>
<keyword evidence="3 7" id="KW-0479">Metal-binding</keyword>
<comment type="cofactor">
    <cofactor evidence="1">
        <name>Mn(2+)</name>
        <dbReference type="ChEBI" id="CHEBI:29035"/>
    </cofactor>
</comment>